<keyword evidence="3" id="KW-0031">Aminopeptidase</keyword>
<comment type="similarity">
    <text evidence="1">Belongs to the peptidase M1 family.</text>
</comment>
<dbReference type="SUPFAM" id="SSF55486">
    <property type="entry name" value="Metalloproteases ('zincins'), catalytic domain"/>
    <property type="match status" value="1"/>
</dbReference>
<evidence type="ECO:0000313" key="4">
    <source>
        <dbReference type="Proteomes" id="UP000000311"/>
    </source>
</evidence>
<keyword evidence="3" id="KW-0645">Protease</keyword>
<evidence type="ECO:0000256" key="1">
    <source>
        <dbReference type="ARBA" id="ARBA00010136"/>
    </source>
</evidence>
<dbReference type="GO" id="GO:0005615">
    <property type="term" value="C:extracellular space"/>
    <property type="evidence" value="ECO:0007669"/>
    <property type="project" value="TreeGrafter"/>
</dbReference>
<protein>
    <submittedName>
        <fullName evidence="3">Glutamyl aminopeptidase</fullName>
    </submittedName>
</protein>
<evidence type="ECO:0000259" key="2">
    <source>
        <dbReference type="Pfam" id="PF11838"/>
    </source>
</evidence>
<feature type="domain" description="ERAP1-like C-terminal" evidence="2">
    <location>
        <begin position="216"/>
        <end position="336"/>
    </location>
</feature>
<dbReference type="InterPro" id="IPR050344">
    <property type="entry name" value="Peptidase_M1_aminopeptidases"/>
</dbReference>
<dbReference type="GO" id="GO:0006508">
    <property type="term" value="P:proteolysis"/>
    <property type="evidence" value="ECO:0007669"/>
    <property type="project" value="InterPro"/>
</dbReference>
<dbReference type="AlphaFoldDB" id="E2A5C8"/>
<dbReference type="PANTHER" id="PTHR11533">
    <property type="entry name" value="PROTEASE M1 ZINC METALLOPROTEASE"/>
    <property type="match status" value="1"/>
</dbReference>
<dbReference type="GO" id="GO:0070006">
    <property type="term" value="F:metalloaminopeptidase activity"/>
    <property type="evidence" value="ECO:0007669"/>
    <property type="project" value="TreeGrafter"/>
</dbReference>
<evidence type="ECO:0000313" key="3">
    <source>
        <dbReference type="EMBL" id="EFN71350.1"/>
    </source>
</evidence>
<dbReference type="Proteomes" id="UP000000311">
    <property type="component" value="Unassembled WGS sequence"/>
</dbReference>
<keyword evidence="3" id="KW-0378">Hydrolase</keyword>
<name>E2A5C8_CAMFO</name>
<dbReference type="InterPro" id="IPR001930">
    <property type="entry name" value="Peptidase_M1"/>
</dbReference>
<reference evidence="3 4" key="1">
    <citation type="journal article" date="2010" name="Science">
        <title>Genomic comparison of the ants Camponotus floridanus and Harpegnathos saltator.</title>
        <authorList>
            <person name="Bonasio R."/>
            <person name="Zhang G."/>
            <person name="Ye C."/>
            <person name="Mutti N.S."/>
            <person name="Fang X."/>
            <person name="Qin N."/>
            <person name="Donahue G."/>
            <person name="Yang P."/>
            <person name="Li Q."/>
            <person name="Li C."/>
            <person name="Zhang P."/>
            <person name="Huang Z."/>
            <person name="Berger S.L."/>
            <person name="Reinberg D."/>
            <person name="Wang J."/>
            <person name="Liebig J."/>
        </authorList>
    </citation>
    <scope>NUCLEOTIDE SEQUENCE [LARGE SCALE GENOMIC DNA]</scope>
    <source>
        <strain evidence="4">C129</strain>
    </source>
</reference>
<gene>
    <name evidence="3" type="ORF">EAG_06076</name>
</gene>
<accession>E2A5C8</accession>
<dbReference type="OrthoDB" id="7549261at2759"/>
<dbReference type="STRING" id="104421.E2A5C8"/>
<dbReference type="EMBL" id="GL436921">
    <property type="protein sequence ID" value="EFN71350.1"/>
    <property type="molecule type" value="Genomic_DNA"/>
</dbReference>
<dbReference type="InterPro" id="IPR024571">
    <property type="entry name" value="ERAP1-like_C_dom"/>
</dbReference>
<dbReference type="InParanoid" id="E2A5C8"/>
<organism evidence="4">
    <name type="scientific">Camponotus floridanus</name>
    <name type="common">Florida carpenter ant</name>
    <dbReference type="NCBI Taxonomy" id="104421"/>
    <lineage>
        <taxon>Eukaryota</taxon>
        <taxon>Metazoa</taxon>
        <taxon>Ecdysozoa</taxon>
        <taxon>Arthropoda</taxon>
        <taxon>Hexapoda</taxon>
        <taxon>Insecta</taxon>
        <taxon>Pterygota</taxon>
        <taxon>Neoptera</taxon>
        <taxon>Endopterygota</taxon>
        <taxon>Hymenoptera</taxon>
        <taxon>Apocrita</taxon>
        <taxon>Aculeata</taxon>
        <taxon>Formicoidea</taxon>
        <taxon>Formicidae</taxon>
        <taxon>Formicinae</taxon>
        <taxon>Camponotus</taxon>
    </lineage>
</organism>
<dbReference type="Pfam" id="PF11838">
    <property type="entry name" value="ERAP1_C"/>
    <property type="match status" value="1"/>
</dbReference>
<proteinExistence type="inferred from homology"/>
<dbReference type="GO" id="GO:0005886">
    <property type="term" value="C:plasma membrane"/>
    <property type="evidence" value="ECO:0007669"/>
    <property type="project" value="UniProtKB-SubCell"/>
</dbReference>
<keyword evidence="4" id="KW-1185">Reference proteome</keyword>
<dbReference type="GO" id="GO:0008270">
    <property type="term" value="F:zinc ion binding"/>
    <property type="evidence" value="ECO:0007669"/>
    <property type="project" value="InterPro"/>
</dbReference>
<dbReference type="Gene3D" id="1.25.50.20">
    <property type="match status" value="1"/>
</dbReference>
<dbReference type="GO" id="GO:0043171">
    <property type="term" value="P:peptide catabolic process"/>
    <property type="evidence" value="ECO:0007669"/>
    <property type="project" value="TreeGrafter"/>
</dbReference>
<dbReference type="PRINTS" id="PR00756">
    <property type="entry name" value="ALADIPTASE"/>
</dbReference>
<dbReference type="GO" id="GO:0098552">
    <property type="term" value="C:side of membrane"/>
    <property type="evidence" value="ECO:0007669"/>
    <property type="project" value="UniProtKB-KW"/>
</dbReference>
<dbReference type="GO" id="GO:0005737">
    <property type="term" value="C:cytoplasm"/>
    <property type="evidence" value="ECO:0007669"/>
    <property type="project" value="TreeGrafter"/>
</dbReference>
<dbReference type="GO" id="GO:0042277">
    <property type="term" value="F:peptide binding"/>
    <property type="evidence" value="ECO:0007669"/>
    <property type="project" value="TreeGrafter"/>
</dbReference>
<sequence>MPIEHKATNITNVKYVLSTKFETTPLISTYLVLFVIYDKFPLDLQFEQQYIQETVFADNVTQLITMNLKRWKYFKDISNMYHHIILYSQNNITKKLILYRDATIFYNDELDSDIHKLDVIRRIGYELVHQWFDNLISPAHWPDYWLNEGIATLLGTDVINKDFEDLRIWDLFVVQFQQESLRLDNSPRGIMKPLILQVNKTSEIDSLFSFSFHIKGYYRVKYELKNWQNIAKYLNSRNYSKIHVLNRAQIIDDAYYFLSSGKLDMYTFLNLVKYLSQETDFVAWYPMIKALENMSSIFPISDTEDNIDLFKIMEFADNLMERYILDTNNLEDILLRSELDKLREYVRAMISERILFIVHKIAKRLHEIRLIQCRARKMLSNLNNSLIDL</sequence>
<dbReference type="PANTHER" id="PTHR11533:SF299">
    <property type="entry name" value="AMINOPEPTIDASE"/>
    <property type="match status" value="1"/>
</dbReference>